<dbReference type="Proteomes" id="UP000770785">
    <property type="component" value="Unassembled WGS sequence"/>
</dbReference>
<dbReference type="EMBL" id="JAATJH010000001">
    <property type="protein sequence ID" value="NJC25251.1"/>
    <property type="molecule type" value="Genomic_DNA"/>
</dbReference>
<proteinExistence type="predicted"/>
<organism evidence="1 2">
    <name type="scientific">Neolewinella antarctica</name>
    <dbReference type="NCBI Taxonomy" id="442734"/>
    <lineage>
        <taxon>Bacteria</taxon>
        <taxon>Pseudomonadati</taxon>
        <taxon>Bacteroidota</taxon>
        <taxon>Saprospiria</taxon>
        <taxon>Saprospirales</taxon>
        <taxon>Lewinellaceae</taxon>
        <taxon>Neolewinella</taxon>
    </lineage>
</organism>
<name>A0ABX0X8C7_9BACT</name>
<evidence type="ECO:0000313" key="1">
    <source>
        <dbReference type="EMBL" id="NJC25251.1"/>
    </source>
</evidence>
<sequence>MRINSFINHWLLLLCLVAVSYLSSCNEGVTSQGIGTEVQALPINMDATVQLPSGEVIVLSRNSDGEIPSEVLREFNQTNLHAHGYVGVRNELGSELNLTLSQEVVDYDIAEPFHLGLRFWSPAFSLSEAGAPPTTADLAAYFTPGRVFETGQGVGRAQLGILLPTDDTSFKNYRSRTDYAHNEEGSVTVESVAPVTITSDLLPEPMTYSIITFSYEVAVGVWNIPVVSGRRTELDTFRTKNIAQVEGTASLVLIIN</sequence>
<evidence type="ECO:0000313" key="2">
    <source>
        <dbReference type="Proteomes" id="UP000770785"/>
    </source>
</evidence>
<comment type="caution">
    <text evidence="1">The sequence shown here is derived from an EMBL/GenBank/DDBJ whole genome shotgun (WGS) entry which is preliminary data.</text>
</comment>
<keyword evidence="2" id="KW-1185">Reference proteome</keyword>
<protein>
    <submittedName>
        <fullName evidence="1">Uncharacterized protein</fullName>
    </submittedName>
</protein>
<gene>
    <name evidence="1" type="ORF">GGR27_000732</name>
</gene>
<dbReference type="RefSeq" id="WP_168036013.1">
    <property type="nucleotide sequence ID" value="NZ_JAATJH010000001.1"/>
</dbReference>
<accession>A0ABX0X8C7</accession>
<reference evidence="1 2" key="1">
    <citation type="submission" date="2020-03" db="EMBL/GenBank/DDBJ databases">
        <title>Genomic Encyclopedia of Type Strains, Phase IV (KMG-IV): sequencing the most valuable type-strain genomes for metagenomic binning, comparative biology and taxonomic classification.</title>
        <authorList>
            <person name="Goeker M."/>
        </authorList>
    </citation>
    <scope>NUCLEOTIDE SEQUENCE [LARGE SCALE GENOMIC DNA]</scope>
    <source>
        <strain evidence="1 2">DSM 105096</strain>
    </source>
</reference>